<protein>
    <recommendedName>
        <fullName evidence="18">Glycoprotein-N-acetylgalactosamine 3-beta-galactosyltransferase 1</fullName>
        <ecNumber evidence="6">2.4.1.122</ecNumber>
    </recommendedName>
</protein>
<comment type="similarity">
    <text evidence="4">Belongs to the glycosyltransferase 31 family. Beta3-Gal-T subfamily.</text>
</comment>
<dbReference type="GO" id="GO:0000166">
    <property type="term" value="F:nucleotide binding"/>
    <property type="evidence" value="ECO:0007669"/>
    <property type="project" value="UniProtKB-KW"/>
</dbReference>
<evidence type="ECO:0000256" key="7">
    <source>
        <dbReference type="ARBA" id="ARBA00022676"/>
    </source>
</evidence>
<evidence type="ECO:0000256" key="11">
    <source>
        <dbReference type="ARBA" id="ARBA00022741"/>
    </source>
</evidence>
<evidence type="ECO:0000256" key="16">
    <source>
        <dbReference type="ARBA" id="ARBA00023180"/>
    </source>
</evidence>
<keyword evidence="11" id="KW-0547">Nucleotide-binding</keyword>
<proteinExistence type="inferred from homology"/>
<dbReference type="GO" id="GO:0016020">
    <property type="term" value="C:membrane"/>
    <property type="evidence" value="ECO:0007669"/>
    <property type="project" value="UniProtKB-SubCell"/>
</dbReference>
<keyword evidence="17" id="KW-0464">Manganese</keyword>
<evidence type="ECO:0000256" key="8">
    <source>
        <dbReference type="ARBA" id="ARBA00022679"/>
    </source>
</evidence>
<keyword evidence="8" id="KW-0808">Transferase</keyword>
<evidence type="ECO:0000256" key="9">
    <source>
        <dbReference type="ARBA" id="ARBA00022692"/>
    </source>
</evidence>
<dbReference type="PANTHER" id="PTHR23033:SF14">
    <property type="entry name" value="GLYCOPROTEIN-N-ACETYLGALACTOSAMINE 3-BETA-GALACTOSYLTRANSFERASE 1-RELATED"/>
    <property type="match status" value="1"/>
</dbReference>
<dbReference type="Pfam" id="PF02434">
    <property type="entry name" value="Fringe"/>
    <property type="match status" value="1"/>
</dbReference>
<comment type="subcellular location">
    <subcellularLocation>
        <location evidence="2">Membrane</location>
        <topology evidence="2">Single-pass type II membrane protein</topology>
    </subcellularLocation>
</comment>
<keyword evidence="23" id="KW-1185">Reference proteome</keyword>
<evidence type="ECO:0000256" key="12">
    <source>
        <dbReference type="ARBA" id="ARBA00022968"/>
    </source>
</evidence>
<dbReference type="Proteomes" id="UP000762676">
    <property type="component" value="Unassembled WGS sequence"/>
</dbReference>
<comment type="pathway">
    <text evidence="3">Protein modification; protein glycosylation.</text>
</comment>
<evidence type="ECO:0000313" key="23">
    <source>
        <dbReference type="Proteomes" id="UP000762676"/>
    </source>
</evidence>
<evidence type="ECO:0000256" key="13">
    <source>
        <dbReference type="ARBA" id="ARBA00022989"/>
    </source>
</evidence>
<evidence type="ECO:0000256" key="5">
    <source>
        <dbReference type="ARBA" id="ARBA00011748"/>
    </source>
</evidence>
<keyword evidence="16" id="KW-0325">Glycoprotein</keyword>
<evidence type="ECO:0000256" key="20">
    <source>
        <dbReference type="SAM" id="MobiDB-lite"/>
    </source>
</evidence>
<comment type="cofactor">
    <cofactor evidence="1">
        <name>Mn(2+)</name>
        <dbReference type="ChEBI" id="CHEBI:29035"/>
    </cofactor>
</comment>
<dbReference type="InterPro" id="IPR003378">
    <property type="entry name" value="Fringe-like_glycosylTrfase"/>
</dbReference>
<feature type="region of interest" description="Disordered" evidence="20">
    <location>
        <begin position="261"/>
        <end position="281"/>
    </location>
</feature>
<reference evidence="22 23" key="1">
    <citation type="journal article" date="2021" name="Elife">
        <title>Chloroplast acquisition without the gene transfer in kleptoplastic sea slugs, Plakobranchus ocellatus.</title>
        <authorList>
            <person name="Maeda T."/>
            <person name="Takahashi S."/>
            <person name="Yoshida T."/>
            <person name="Shimamura S."/>
            <person name="Takaki Y."/>
            <person name="Nagai Y."/>
            <person name="Toyoda A."/>
            <person name="Suzuki Y."/>
            <person name="Arimoto A."/>
            <person name="Ishii H."/>
            <person name="Satoh N."/>
            <person name="Nishiyama T."/>
            <person name="Hasebe M."/>
            <person name="Maruyama T."/>
            <person name="Minagawa J."/>
            <person name="Obokata J."/>
            <person name="Shigenobu S."/>
        </authorList>
    </citation>
    <scope>NUCLEOTIDE SEQUENCE [LARGE SCALE GENOMIC DNA]</scope>
</reference>
<keyword evidence="9" id="KW-0812">Transmembrane</keyword>
<evidence type="ECO:0000256" key="10">
    <source>
        <dbReference type="ARBA" id="ARBA00022723"/>
    </source>
</evidence>
<organism evidence="22 23">
    <name type="scientific">Elysia marginata</name>
    <dbReference type="NCBI Taxonomy" id="1093978"/>
    <lineage>
        <taxon>Eukaryota</taxon>
        <taxon>Metazoa</taxon>
        <taxon>Spiralia</taxon>
        <taxon>Lophotrochozoa</taxon>
        <taxon>Mollusca</taxon>
        <taxon>Gastropoda</taxon>
        <taxon>Heterobranchia</taxon>
        <taxon>Euthyneura</taxon>
        <taxon>Panpulmonata</taxon>
        <taxon>Sacoglossa</taxon>
        <taxon>Placobranchoidea</taxon>
        <taxon>Plakobranchidae</taxon>
        <taxon>Elysia</taxon>
    </lineage>
</organism>
<evidence type="ECO:0000256" key="6">
    <source>
        <dbReference type="ARBA" id="ARBA00012557"/>
    </source>
</evidence>
<dbReference type="EMBL" id="BMAT01012580">
    <property type="protein sequence ID" value="GFR94993.1"/>
    <property type="molecule type" value="Genomic_DNA"/>
</dbReference>
<evidence type="ECO:0000256" key="19">
    <source>
        <dbReference type="ARBA" id="ARBA00059245"/>
    </source>
</evidence>
<evidence type="ECO:0000256" key="17">
    <source>
        <dbReference type="ARBA" id="ARBA00023211"/>
    </source>
</evidence>
<keyword evidence="14" id="KW-0472">Membrane</keyword>
<dbReference type="EC" id="2.4.1.122" evidence="6"/>
<feature type="compositionally biased region" description="Basic and acidic residues" evidence="20">
    <location>
        <begin position="322"/>
        <end position="336"/>
    </location>
</feature>
<dbReference type="Gene3D" id="3.90.550.50">
    <property type="match status" value="1"/>
</dbReference>
<keyword evidence="13" id="KW-1133">Transmembrane helix</keyword>
<accession>A0AAV4HAQ0</accession>
<dbReference type="GO" id="GO:0030145">
    <property type="term" value="F:manganese ion binding"/>
    <property type="evidence" value="ECO:0007669"/>
    <property type="project" value="UniProtKB-ARBA"/>
</dbReference>
<name>A0AAV4HAQ0_9GAST</name>
<dbReference type="PANTHER" id="PTHR23033">
    <property type="entry name" value="BETA1,3-GALACTOSYLTRANSFERASE"/>
    <property type="match status" value="1"/>
</dbReference>
<evidence type="ECO:0000256" key="18">
    <source>
        <dbReference type="ARBA" id="ARBA00040898"/>
    </source>
</evidence>
<dbReference type="AlphaFoldDB" id="A0AAV4HAQ0"/>
<keyword evidence="12" id="KW-0735">Signal-anchor</keyword>
<evidence type="ECO:0000256" key="1">
    <source>
        <dbReference type="ARBA" id="ARBA00001936"/>
    </source>
</evidence>
<gene>
    <name evidence="22" type="ORF">ElyMa_006263200</name>
</gene>
<evidence type="ECO:0000256" key="4">
    <source>
        <dbReference type="ARBA" id="ARBA00006462"/>
    </source>
</evidence>
<dbReference type="InterPro" id="IPR026050">
    <property type="entry name" value="C1GALT1/C1GALT1_chp1"/>
</dbReference>
<feature type="compositionally biased region" description="Basic and acidic residues" evidence="20">
    <location>
        <begin position="300"/>
        <end position="315"/>
    </location>
</feature>
<comment type="caution">
    <text evidence="22">The sequence shown here is derived from an EMBL/GenBank/DDBJ whole genome shotgun (WGS) entry which is preliminary data.</text>
</comment>
<evidence type="ECO:0000256" key="15">
    <source>
        <dbReference type="ARBA" id="ARBA00023157"/>
    </source>
</evidence>
<evidence type="ECO:0000259" key="21">
    <source>
        <dbReference type="Pfam" id="PF02434"/>
    </source>
</evidence>
<comment type="function">
    <text evidence="19">Glycosyltransferase that generates the core 1 O-glycan Gal-beta1-3GalNAc-alpha1-Ser/Thr (T antigen), which is a precursor for many extended O-glycans in glycoproteins.</text>
</comment>
<comment type="subunit">
    <text evidence="5">Homodimer; disulfide-linked.</text>
</comment>
<evidence type="ECO:0000256" key="2">
    <source>
        <dbReference type="ARBA" id="ARBA00004606"/>
    </source>
</evidence>
<feature type="domain" description="Fringe-like glycosyltransferase" evidence="21">
    <location>
        <begin position="14"/>
        <end position="165"/>
    </location>
</feature>
<feature type="region of interest" description="Disordered" evidence="20">
    <location>
        <begin position="293"/>
        <end position="336"/>
    </location>
</feature>
<evidence type="ECO:0000256" key="14">
    <source>
        <dbReference type="ARBA" id="ARBA00023136"/>
    </source>
</evidence>
<sequence>MTNPNNVATKARHVKATWGKRCNILLFMSSRRNNELPAIGLEVEEGRNNLWAKTKAAFKYVYAKHRDEADWFMKADDDTFTVVENLRYFLVDKSPTDPVFFGRRFKPMVKQGFMSGGAGYVLSREALTRFVTKGVDNPEMCRMGGEGAEDLEMGRCLERLGVKAGDSRDELGRERFHPFVPEHHLIPGILPKEMWYWRYNYYPAKQGKDCCSDYAITFHYVPPNMMYVLEYFVYHLRPYGIRIDERNSTKSLWTANIASAERKVNEPRSSEKDRVKPLADRKQNIGMPADTLLAAINKNQKPEERGLQEKIKNDEDNMVEQPDMKENDFEDKSKFS</sequence>
<keyword evidence="15" id="KW-1015">Disulfide bond</keyword>
<evidence type="ECO:0000256" key="3">
    <source>
        <dbReference type="ARBA" id="ARBA00004922"/>
    </source>
</evidence>
<dbReference type="GO" id="GO:0016263">
    <property type="term" value="F:glycoprotein-N-acetylgalactosamine 3-beta-galactosyltransferase activity"/>
    <property type="evidence" value="ECO:0007669"/>
    <property type="project" value="UniProtKB-EC"/>
</dbReference>
<dbReference type="FunFam" id="3.90.550.50:FF:000017">
    <property type="entry name" value="Glycoprotein-N-acetylgalactosamine 3-beta-galactosyltransferase 1"/>
    <property type="match status" value="1"/>
</dbReference>
<keyword evidence="10" id="KW-0479">Metal-binding</keyword>
<evidence type="ECO:0000313" key="22">
    <source>
        <dbReference type="EMBL" id="GFR94993.1"/>
    </source>
</evidence>
<keyword evidence="7" id="KW-0328">Glycosyltransferase</keyword>